<feature type="non-terminal residue" evidence="3">
    <location>
        <position position="1"/>
    </location>
</feature>
<evidence type="ECO:0000313" key="3">
    <source>
        <dbReference type="EMBL" id="CDG70018.1"/>
    </source>
</evidence>
<dbReference type="InterPro" id="IPR029196">
    <property type="entry name" value="HAPSTR1-like"/>
</dbReference>
<reference evidence="3" key="1">
    <citation type="journal article" date="2013" name="Genome Biol. Evol.">
        <title>Punctuated emergences of genetic and phenotypic innovations in eumetazoan, bilaterian, euteleostome, and hominidae ancestors.</title>
        <authorList>
            <person name="Wenger Y."/>
            <person name="Galliot B."/>
        </authorList>
    </citation>
    <scope>NUCLEOTIDE SEQUENCE</scope>
    <source>
        <tissue evidence="3">Whole animals</tissue>
    </source>
</reference>
<sequence>FPTIPENATTIVSTKTRGEGNIWLFCFYFSQCNVLATMDDHEHVSDESFLDSWARFSPIERECFQHIDHEETLVDREHEQERNAAIERLWATFQDTASSLAHLYKERPLCDCCDQCTYNRNQPHERYWQQFQGAANKVTSLYRDGSEGIRAGFEFGYKAGYKKRNKDLANWLRKKKRSIRREDILLNLSGHSPPRRKVNDSVRTISPNHDLTMSPESNGEFDFLNDSRIAEGRKRHTEFNLFETPHKRNKFS</sequence>
<keyword evidence="2" id="KW-0539">Nucleus</keyword>
<dbReference type="PANTHER" id="PTHR31624:SF4">
    <property type="entry name" value="CHROMOSOME 16 OPEN READING FRAME 72"/>
    <property type="match status" value="1"/>
</dbReference>
<protein>
    <submittedName>
        <fullName evidence="3">UPF0472 protein C16orf72</fullName>
    </submittedName>
</protein>
<dbReference type="PANTHER" id="PTHR31624">
    <property type="entry name" value="UPF0472 PROTEIN C16ORF72"/>
    <property type="match status" value="1"/>
</dbReference>
<dbReference type="InterPro" id="IPR040308">
    <property type="entry name" value="HAPR1"/>
</dbReference>
<dbReference type="EMBL" id="HAAD01003786">
    <property type="protein sequence ID" value="CDG70018.1"/>
    <property type="molecule type" value="mRNA"/>
</dbReference>
<gene>
    <name evidence="3" type="primary">C16orf72</name>
</gene>
<evidence type="ECO:0000256" key="1">
    <source>
        <dbReference type="ARBA" id="ARBA00004123"/>
    </source>
</evidence>
<dbReference type="GO" id="GO:0005634">
    <property type="term" value="C:nucleus"/>
    <property type="evidence" value="ECO:0007669"/>
    <property type="project" value="UniProtKB-SubCell"/>
</dbReference>
<dbReference type="Pfam" id="PF15251">
    <property type="entry name" value="TAPR1-like"/>
    <property type="match status" value="1"/>
</dbReference>
<evidence type="ECO:0000256" key="2">
    <source>
        <dbReference type="ARBA" id="ARBA00023242"/>
    </source>
</evidence>
<proteinExistence type="evidence at transcript level"/>
<dbReference type="OrthoDB" id="5823474at2759"/>
<organism evidence="3">
    <name type="scientific">Hydra vulgaris</name>
    <name type="common">Hydra</name>
    <name type="synonym">Hydra attenuata</name>
    <dbReference type="NCBI Taxonomy" id="6087"/>
    <lineage>
        <taxon>Eukaryota</taxon>
        <taxon>Metazoa</taxon>
        <taxon>Cnidaria</taxon>
        <taxon>Hydrozoa</taxon>
        <taxon>Hydroidolina</taxon>
        <taxon>Anthoathecata</taxon>
        <taxon>Aplanulata</taxon>
        <taxon>Hydridae</taxon>
        <taxon>Hydra</taxon>
    </lineage>
</organism>
<comment type="subcellular location">
    <subcellularLocation>
        <location evidence="1">Nucleus</location>
    </subcellularLocation>
</comment>
<name>T2MCN8_HYDVU</name>
<dbReference type="AlphaFoldDB" id="T2MCN8"/>
<accession>T2MCN8</accession>